<gene>
    <name evidence="1" type="ORF">NOR_01127</name>
</gene>
<evidence type="ECO:0000313" key="1">
    <source>
        <dbReference type="EMBL" id="OAA50677.1"/>
    </source>
</evidence>
<dbReference type="SUPFAM" id="SSF48371">
    <property type="entry name" value="ARM repeat"/>
    <property type="match status" value="1"/>
</dbReference>
<dbReference type="Gene3D" id="1.25.10.10">
    <property type="entry name" value="Leucine-rich Repeat Variant"/>
    <property type="match status" value="1"/>
</dbReference>
<dbReference type="OrthoDB" id="26149at2759"/>
<organism evidence="1 2">
    <name type="scientific">Metarhizium rileyi (strain RCEF 4871)</name>
    <name type="common">Nomuraea rileyi</name>
    <dbReference type="NCBI Taxonomy" id="1649241"/>
    <lineage>
        <taxon>Eukaryota</taxon>
        <taxon>Fungi</taxon>
        <taxon>Dikarya</taxon>
        <taxon>Ascomycota</taxon>
        <taxon>Pezizomycotina</taxon>
        <taxon>Sordariomycetes</taxon>
        <taxon>Hypocreomycetidae</taxon>
        <taxon>Hypocreales</taxon>
        <taxon>Clavicipitaceae</taxon>
        <taxon>Metarhizium</taxon>
    </lineage>
</organism>
<dbReference type="InterPro" id="IPR016024">
    <property type="entry name" value="ARM-type_fold"/>
</dbReference>
<dbReference type="AlphaFoldDB" id="A0A167JS94"/>
<name>A0A167JS94_METRR</name>
<protein>
    <submittedName>
        <fullName evidence="1">Armadillo-type fold protein</fullName>
    </submittedName>
</protein>
<dbReference type="InterPro" id="IPR040144">
    <property type="entry name" value="RAP1GDS1"/>
</dbReference>
<accession>A0A167JS94</accession>
<comment type="caution">
    <text evidence="1">The sequence shown here is derived from an EMBL/GenBank/DDBJ whole genome shotgun (WGS) entry which is preliminary data.</text>
</comment>
<reference evidence="1 2" key="1">
    <citation type="journal article" date="2016" name="Genome Biol. Evol.">
        <title>Divergent and convergent evolution of fungal pathogenicity.</title>
        <authorList>
            <person name="Shang Y."/>
            <person name="Xiao G."/>
            <person name="Zheng P."/>
            <person name="Cen K."/>
            <person name="Zhan S."/>
            <person name="Wang C."/>
        </authorList>
    </citation>
    <scope>NUCLEOTIDE SEQUENCE [LARGE SCALE GENOMIC DNA]</scope>
    <source>
        <strain evidence="1 2">RCEF 4871</strain>
    </source>
</reference>
<dbReference type="STRING" id="1081105.A0A167JS94"/>
<dbReference type="PANTHER" id="PTHR10957">
    <property type="entry name" value="RAP1 GTPASE-GDP DISSOCIATION STIMULATOR 1"/>
    <property type="match status" value="1"/>
</dbReference>
<keyword evidence="2" id="KW-1185">Reference proteome</keyword>
<dbReference type="InterPro" id="IPR011989">
    <property type="entry name" value="ARM-like"/>
</dbReference>
<evidence type="ECO:0000313" key="2">
    <source>
        <dbReference type="Proteomes" id="UP000243498"/>
    </source>
</evidence>
<proteinExistence type="predicted"/>
<dbReference type="OMA" id="WRLPYGD"/>
<dbReference type="EMBL" id="AZHC01000002">
    <property type="protein sequence ID" value="OAA50677.1"/>
    <property type="molecule type" value="Genomic_DNA"/>
</dbReference>
<dbReference type="GO" id="GO:0005085">
    <property type="term" value="F:guanyl-nucleotide exchange factor activity"/>
    <property type="evidence" value="ECO:0007669"/>
    <property type="project" value="InterPro"/>
</dbReference>
<dbReference type="Proteomes" id="UP000243498">
    <property type="component" value="Unassembled WGS sequence"/>
</dbReference>
<sequence>MTPQEIAALLQKYGNGHKTDDAEGSSEQSHTGLKRTELLSNVLATCKDAWSTKSEQLDLIAEKLGDGSRHVAWRLPYGDSGLLDFFLGLLAEGGLRQKLHIHSLRLIGNSCADTDENRARVVENERLLAITKHVKDESIIPFNIPVIYNILVDYDPAQVLASKSHLSQQLVDILSLPHVSKYAPFVPYICKILALLVSQEGECNIADPSTVTVLLKLANQSEAKEDVGDFVALVGVAVAYLANEDFQLKLITDNHMELLMDTFRHAHVGFNIADIEDEDTVTQLKKLRISLLSALADISGNDAFASAYPLSDAVPQSFLAWIRGNNASLQSAGCLALGNISRSDKASVDLVVKYKAHEPIMALLSDSAVTGTQLLHAACSFLKNLAIPLVNKSQLGDLLRPGCVPRICSLDTLPQLQFAAVSLTRLLLLNCPSNVRQICARTDADSADGSVSRHSGANDIISLFGRSDAEPTKLEAARCVAGICRVLHTSPVSQVLEDLGPTENTEESERSSFYKEHHVENPLRFLITQQKWPSLRSEAWFVFALMSKSKSGARVIVSVLEEKAAEDVLLETIKGQKPVDDEESVADDDTRGLQSNEDLTSAASELQLNPKQVDPKQKESMARVDRENALVLCTHLVKMSQSDLAPERVALLRDLVREGSQLVVTDRTKAQST</sequence>